<dbReference type="eggNOG" id="ENOG5032UKD">
    <property type="taxonomic scope" value="Bacteria"/>
</dbReference>
<organism evidence="1 2">
    <name type="scientific">Kordia algicida OT-1</name>
    <dbReference type="NCBI Taxonomy" id="391587"/>
    <lineage>
        <taxon>Bacteria</taxon>
        <taxon>Pseudomonadati</taxon>
        <taxon>Bacteroidota</taxon>
        <taxon>Flavobacteriia</taxon>
        <taxon>Flavobacteriales</taxon>
        <taxon>Flavobacteriaceae</taxon>
        <taxon>Kordia</taxon>
    </lineage>
</organism>
<comment type="caution">
    <text evidence="1">The sequence shown here is derived from an EMBL/GenBank/DDBJ whole genome shotgun (WGS) entry which is preliminary data.</text>
</comment>
<dbReference type="RefSeq" id="WP_007095594.1">
    <property type="nucleotide sequence ID" value="NZ_CP142125.1"/>
</dbReference>
<name>A9DLK0_9FLAO</name>
<proteinExistence type="predicted"/>
<protein>
    <submittedName>
        <fullName evidence="1">Uncharacterized protein</fullName>
    </submittedName>
</protein>
<dbReference type="OrthoDB" id="1246551at2"/>
<keyword evidence="2" id="KW-1185">Reference proteome</keyword>
<dbReference type="EMBL" id="ABIB01000001">
    <property type="protein sequence ID" value="EDP98583.1"/>
    <property type="molecule type" value="Genomic_DNA"/>
</dbReference>
<evidence type="ECO:0000313" key="2">
    <source>
        <dbReference type="Proteomes" id="UP000002945"/>
    </source>
</evidence>
<accession>A9DLK0</accession>
<dbReference type="AlphaFoldDB" id="A9DLK0"/>
<gene>
    <name evidence="1" type="ORF">KAOT1_15237</name>
</gene>
<dbReference type="Proteomes" id="UP000002945">
    <property type="component" value="Unassembled WGS sequence"/>
</dbReference>
<sequence length="220" mass="26168">MKKIYLLLLFIGIANIAISQTIKEVDSMSNIFCDYLKKLDIKNDTLKLNTLYEQQFYPYLRTVESSKIDQIGNQLYYRLQRNCLGFRELLDRLDPPKDGVDRNSGKPTSQLTKKQIKELKKRTEFYYYEVSGEKTKVVMKDGFWTDYFSDNTTSKLTYKWISDTEFELVFIESNNESRSNFSIKGDRFIYQILSKEDNFYWMALNIPGQVTYEKSKIYFK</sequence>
<evidence type="ECO:0000313" key="1">
    <source>
        <dbReference type="EMBL" id="EDP98583.1"/>
    </source>
</evidence>
<dbReference type="STRING" id="391587.KAOT1_15237"/>
<dbReference type="HOGENOM" id="CLU_1254561_0_0_10"/>
<reference evidence="1 2" key="1">
    <citation type="journal article" date="2011" name="J. Bacteriol.">
        <title>Genome sequence of the algicidal bacterium Kordia algicida OT-1.</title>
        <authorList>
            <person name="Lee H.S."/>
            <person name="Kang S.G."/>
            <person name="Kwon K.K."/>
            <person name="Lee J.H."/>
            <person name="Kim S.J."/>
        </authorList>
    </citation>
    <scope>NUCLEOTIDE SEQUENCE [LARGE SCALE GENOMIC DNA]</scope>
    <source>
        <strain evidence="1 2">OT-1</strain>
    </source>
</reference>